<evidence type="ECO:0000256" key="9">
    <source>
        <dbReference type="SAM" id="MobiDB-lite"/>
    </source>
</evidence>
<dbReference type="PANTHER" id="PTHR23355">
    <property type="entry name" value="RIBONUCLEASE"/>
    <property type="match status" value="1"/>
</dbReference>
<dbReference type="SUPFAM" id="SSF50249">
    <property type="entry name" value="Nucleic acid-binding proteins"/>
    <property type="match status" value="4"/>
</dbReference>
<dbReference type="InterPro" id="IPR040476">
    <property type="entry name" value="CSD2"/>
</dbReference>
<evidence type="ECO:0000259" key="10">
    <source>
        <dbReference type="PROSITE" id="PS50126"/>
    </source>
</evidence>
<dbReference type="InterPro" id="IPR001900">
    <property type="entry name" value="RNase_II/R"/>
</dbReference>
<keyword evidence="7 8" id="KW-0694">RNA-binding</keyword>
<comment type="function">
    <text evidence="8">3'-5' exoribonuclease that releases 5'-nucleoside monophosphates and is involved in maturation of structured RNAs.</text>
</comment>
<name>A0A386HM57_9BACT</name>
<feature type="region of interest" description="Disordered" evidence="9">
    <location>
        <begin position="663"/>
        <end position="690"/>
    </location>
</feature>
<evidence type="ECO:0000256" key="2">
    <source>
        <dbReference type="ARBA" id="ARBA00004496"/>
    </source>
</evidence>
<dbReference type="EMBL" id="CP032489">
    <property type="protein sequence ID" value="AYD46709.1"/>
    <property type="molecule type" value="Genomic_DNA"/>
</dbReference>
<dbReference type="InterPro" id="IPR003029">
    <property type="entry name" value="S1_domain"/>
</dbReference>
<evidence type="ECO:0000256" key="8">
    <source>
        <dbReference type="HAMAP-Rule" id="MF_01895"/>
    </source>
</evidence>
<dbReference type="GO" id="GO:0005829">
    <property type="term" value="C:cytosol"/>
    <property type="evidence" value="ECO:0007669"/>
    <property type="project" value="TreeGrafter"/>
</dbReference>
<dbReference type="NCBIfam" id="TIGR02063">
    <property type="entry name" value="RNase_R"/>
    <property type="match status" value="1"/>
</dbReference>
<dbReference type="OrthoDB" id="9764149at2"/>
<accession>A0A386HM57</accession>
<dbReference type="NCBIfam" id="TIGR00358">
    <property type="entry name" value="3_prime_RNase"/>
    <property type="match status" value="1"/>
</dbReference>
<dbReference type="AlphaFoldDB" id="A0A386HM57"/>
<dbReference type="CDD" id="cd04471">
    <property type="entry name" value="S1_RNase_R"/>
    <property type="match status" value="1"/>
</dbReference>
<dbReference type="RefSeq" id="WP_119985017.1">
    <property type="nucleotide sequence ID" value="NZ_CP032489.1"/>
</dbReference>
<dbReference type="GO" id="GO:0003723">
    <property type="term" value="F:RNA binding"/>
    <property type="evidence" value="ECO:0007669"/>
    <property type="project" value="UniProtKB-UniRule"/>
</dbReference>
<proteinExistence type="inferred from homology"/>
<evidence type="ECO:0000256" key="5">
    <source>
        <dbReference type="ARBA" id="ARBA00022801"/>
    </source>
</evidence>
<dbReference type="InterPro" id="IPR011805">
    <property type="entry name" value="RNase_R"/>
</dbReference>
<organism evidence="11 12">
    <name type="scientific">Arachidicoccus soli</name>
    <dbReference type="NCBI Taxonomy" id="2341117"/>
    <lineage>
        <taxon>Bacteria</taxon>
        <taxon>Pseudomonadati</taxon>
        <taxon>Bacteroidota</taxon>
        <taxon>Chitinophagia</taxon>
        <taxon>Chitinophagales</taxon>
        <taxon>Chitinophagaceae</taxon>
        <taxon>Arachidicoccus</taxon>
    </lineage>
</organism>
<feature type="domain" description="S1 motif" evidence="10">
    <location>
        <begin position="575"/>
        <end position="657"/>
    </location>
</feature>
<reference evidence="11 12" key="1">
    <citation type="submission" date="2018-09" db="EMBL/GenBank/DDBJ databases">
        <title>Arachidicoccus sp. nov., a bacterium isolated from soil.</title>
        <authorList>
            <person name="Weon H.-Y."/>
            <person name="Kwon S.-W."/>
            <person name="Lee S.A."/>
        </authorList>
    </citation>
    <scope>NUCLEOTIDE SEQUENCE [LARGE SCALE GENOMIC DNA]</scope>
    <source>
        <strain evidence="11 12">KIS59-12</strain>
    </source>
</reference>
<dbReference type="KEGG" id="ark:D6B99_03205"/>
<evidence type="ECO:0000256" key="7">
    <source>
        <dbReference type="ARBA" id="ARBA00022884"/>
    </source>
</evidence>
<dbReference type="EC" id="3.1.13.1" evidence="8"/>
<dbReference type="HAMAP" id="MF_01895">
    <property type="entry name" value="RNase_R"/>
    <property type="match status" value="1"/>
</dbReference>
<evidence type="ECO:0000256" key="1">
    <source>
        <dbReference type="ARBA" id="ARBA00001849"/>
    </source>
</evidence>
<comment type="catalytic activity">
    <reaction evidence="1 8">
        <text>Exonucleolytic cleavage in the 3'- to 5'-direction to yield nucleoside 5'-phosphates.</text>
        <dbReference type="EC" id="3.1.13.1"/>
    </reaction>
</comment>
<keyword evidence="5 8" id="KW-0378">Hydrolase</keyword>
<dbReference type="PROSITE" id="PS50126">
    <property type="entry name" value="S1"/>
    <property type="match status" value="1"/>
</dbReference>
<keyword evidence="3 8" id="KW-0963">Cytoplasm</keyword>
<keyword evidence="12" id="KW-1185">Reference proteome</keyword>
<evidence type="ECO:0000313" key="12">
    <source>
        <dbReference type="Proteomes" id="UP000266118"/>
    </source>
</evidence>
<dbReference type="InterPro" id="IPR004476">
    <property type="entry name" value="RNase_II/RNase_R"/>
</dbReference>
<comment type="subcellular location">
    <subcellularLocation>
        <location evidence="2 8">Cytoplasm</location>
    </subcellularLocation>
</comment>
<dbReference type="Pfam" id="PF08206">
    <property type="entry name" value="OB_RNB"/>
    <property type="match status" value="1"/>
</dbReference>
<dbReference type="GO" id="GO:0008859">
    <property type="term" value="F:exoribonuclease II activity"/>
    <property type="evidence" value="ECO:0007669"/>
    <property type="project" value="UniProtKB-UniRule"/>
</dbReference>
<gene>
    <name evidence="8 11" type="primary">rnr</name>
    <name evidence="11" type="ORF">D6B99_03205</name>
</gene>
<dbReference type="InterPro" id="IPR050180">
    <property type="entry name" value="RNR_Ribonuclease"/>
</dbReference>
<keyword evidence="6 8" id="KW-0269">Exonuclease</keyword>
<dbReference type="PANTHER" id="PTHR23355:SF9">
    <property type="entry name" value="DIS3-LIKE EXONUCLEASE 2"/>
    <property type="match status" value="1"/>
</dbReference>
<dbReference type="InterPro" id="IPR013223">
    <property type="entry name" value="RNase_B_OB_dom"/>
</dbReference>
<dbReference type="InterPro" id="IPR012340">
    <property type="entry name" value="NA-bd_OB-fold"/>
</dbReference>
<dbReference type="Pfam" id="PF17876">
    <property type="entry name" value="CSD2"/>
    <property type="match status" value="1"/>
</dbReference>
<protein>
    <recommendedName>
        <fullName evidence="8">Ribonuclease R</fullName>
        <shortName evidence="8">RNase R</shortName>
        <ecNumber evidence="8">3.1.13.1</ecNumber>
    </recommendedName>
</protein>
<evidence type="ECO:0000256" key="4">
    <source>
        <dbReference type="ARBA" id="ARBA00022722"/>
    </source>
</evidence>
<dbReference type="SMART" id="SM00955">
    <property type="entry name" value="RNB"/>
    <property type="match status" value="1"/>
</dbReference>
<dbReference type="SMART" id="SM00357">
    <property type="entry name" value="CSP"/>
    <property type="match status" value="2"/>
</dbReference>
<evidence type="ECO:0000256" key="3">
    <source>
        <dbReference type="ARBA" id="ARBA00022490"/>
    </source>
</evidence>
<dbReference type="Pfam" id="PF00773">
    <property type="entry name" value="RNB"/>
    <property type="match status" value="1"/>
</dbReference>
<dbReference type="Gene3D" id="2.40.50.140">
    <property type="entry name" value="Nucleic acid-binding proteins"/>
    <property type="match status" value="3"/>
</dbReference>
<dbReference type="Proteomes" id="UP000266118">
    <property type="component" value="Chromosome"/>
</dbReference>
<comment type="similarity">
    <text evidence="8">Belongs to the RNR ribonuclease family. RNase R subfamily.</text>
</comment>
<dbReference type="GO" id="GO:0006402">
    <property type="term" value="P:mRNA catabolic process"/>
    <property type="evidence" value="ECO:0007669"/>
    <property type="project" value="TreeGrafter"/>
</dbReference>
<keyword evidence="4 8" id="KW-0540">Nuclease</keyword>
<dbReference type="InterPro" id="IPR011129">
    <property type="entry name" value="CSD"/>
</dbReference>
<evidence type="ECO:0000256" key="6">
    <source>
        <dbReference type="ARBA" id="ARBA00022839"/>
    </source>
</evidence>
<evidence type="ECO:0000313" key="11">
    <source>
        <dbReference type="EMBL" id="AYD46709.1"/>
    </source>
</evidence>
<sequence length="690" mass="78754">MPKKNIPKYNKKKSNKYTPKSKTIESLKGTLDVTRSGMGYVITGAENGKDILVRPQDMGVALDGDTVLVKIVKQNATSGRKEGRITEVVERKQTEFIGRISVSNNFGFFIASGEKPMPDIYIPKNKLKNATDKEKVLVRLTKWESTEKKPEGEVISIVKPEDENNFAMNALLADNGFTVGFSDEVMRESDALPETISTKEIAKRKDFRDTLTFTIDPFDAKDFDDAVSIKKMGKGLYEIGVHIADVSHYVTPKTELDEEAYKRATSVYLPDRVNPMLPEHISNVLCSLRPNEDKLTFSAVFTITEKGVVKEHWIGKTIIHSNRRFTYEEVQEIIEGKESDLKEEVLLLNKITQTLRKERFSKGAINFSSQEVKFKLDENGKPIGIEIKESKPAHQLVEELMLLANRTVATYASKIKVKGKEIPFPYRVHDEPDEDKFAAFVPFARKYGYQFDISSPENIAHSFNEMLEKAHGKPEQHILEQLGIRTMAKAIYTSENIGHYGLGFDDYCHFTSPIRRYPDVMVHRIIESCLQEQPIVDKQMEEKCKHCSDRERAAMDCERAGNKYKQVEYMQQFLGEEFEGIISGVADFGFWVETIEQKCEGLVSIQSLNFYDDFRSIEGEYMLAGARTGRKFRMGDKVWIKVVAANLDKRQLDYEWILKPGAEQPNTNEQSITKKTKKKGMNKVSQKKEK</sequence>